<dbReference type="Proteomes" id="UP001152797">
    <property type="component" value="Unassembled WGS sequence"/>
</dbReference>
<dbReference type="EMBL" id="CAMXCT020001495">
    <property type="protein sequence ID" value="CAL1143981.1"/>
    <property type="molecule type" value="Genomic_DNA"/>
</dbReference>
<dbReference type="EMBL" id="CAMXCT030001495">
    <property type="protein sequence ID" value="CAL4777918.1"/>
    <property type="molecule type" value="Genomic_DNA"/>
</dbReference>
<reference evidence="3" key="2">
    <citation type="submission" date="2024-04" db="EMBL/GenBank/DDBJ databases">
        <authorList>
            <person name="Chen Y."/>
            <person name="Shah S."/>
            <person name="Dougan E. K."/>
            <person name="Thang M."/>
            <person name="Chan C."/>
        </authorList>
    </citation>
    <scope>NUCLEOTIDE SEQUENCE [LARGE SCALE GENOMIC DNA]</scope>
</reference>
<evidence type="ECO:0000313" key="4">
    <source>
        <dbReference type="Proteomes" id="UP001152797"/>
    </source>
</evidence>
<organism evidence="2">
    <name type="scientific">Cladocopium goreaui</name>
    <dbReference type="NCBI Taxonomy" id="2562237"/>
    <lineage>
        <taxon>Eukaryota</taxon>
        <taxon>Sar</taxon>
        <taxon>Alveolata</taxon>
        <taxon>Dinophyceae</taxon>
        <taxon>Suessiales</taxon>
        <taxon>Symbiodiniaceae</taxon>
        <taxon>Cladocopium</taxon>
    </lineage>
</organism>
<accession>A0A9P1FWE0</accession>
<evidence type="ECO:0000313" key="2">
    <source>
        <dbReference type="EMBL" id="CAI3990606.1"/>
    </source>
</evidence>
<name>A0A9P1FWE0_9DINO</name>
<feature type="region of interest" description="Disordered" evidence="1">
    <location>
        <begin position="1"/>
        <end position="84"/>
    </location>
</feature>
<reference evidence="2" key="1">
    <citation type="submission" date="2022-10" db="EMBL/GenBank/DDBJ databases">
        <authorList>
            <person name="Chen Y."/>
            <person name="Dougan E. K."/>
            <person name="Chan C."/>
            <person name="Rhodes N."/>
            <person name="Thang M."/>
        </authorList>
    </citation>
    <scope>NUCLEOTIDE SEQUENCE</scope>
</reference>
<feature type="compositionally biased region" description="Basic residues" evidence="1">
    <location>
        <begin position="53"/>
        <end position="77"/>
    </location>
</feature>
<evidence type="ECO:0000256" key="1">
    <source>
        <dbReference type="SAM" id="MobiDB-lite"/>
    </source>
</evidence>
<sequence length="278" mass="31174">MDESSKTDSESEPEEDEDELDEESESNESEEGRRGQGAKAKAKSKSAKAEKAKPKKSSKAKAAVKKKDKKPKKSRQSKKSDNMMFRYAAWRAVPETHLKDFMASAEPKQASALKMAAFSGREVRRAFFGDFRQPPGRKPDKKSKGEIRKDLLNEYDALGKPGSGKTLRAVVQDVEDEMSKNLEFSINKDGKTLYLLCGGKKRVKLEDPKLKPQIFRETNTGIPYMTNGKTQTRCVRFFQMADDVESTENKNEMGDNKVHPAPAGLPSTGLVFNKCRLR</sequence>
<feature type="compositionally biased region" description="Acidic residues" evidence="1">
    <location>
        <begin position="10"/>
        <end position="29"/>
    </location>
</feature>
<evidence type="ECO:0000313" key="3">
    <source>
        <dbReference type="EMBL" id="CAL1143981.1"/>
    </source>
</evidence>
<comment type="caution">
    <text evidence="2">The sequence shown here is derived from an EMBL/GenBank/DDBJ whole genome shotgun (WGS) entry which is preliminary data.</text>
</comment>
<protein>
    <submittedName>
        <fullName evidence="2">Uncharacterized protein</fullName>
    </submittedName>
</protein>
<dbReference type="EMBL" id="CAMXCT010001495">
    <property type="protein sequence ID" value="CAI3990606.1"/>
    <property type="molecule type" value="Genomic_DNA"/>
</dbReference>
<dbReference type="AlphaFoldDB" id="A0A9P1FWE0"/>
<gene>
    <name evidence="2" type="ORF">C1SCF055_LOCUS17580</name>
</gene>
<proteinExistence type="predicted"/>
<keyword evidence="4" id="KW-1185">Reference proteome</keyword>